<proteinExistence type="predicted"/>
<evidence type="ECO:0000313" key="2">
    <source>
        <dbReference type="Proteomes" id="UP001497602"/>
    </source>
</evidence>
<dbReference type="InterPro" id="IPR058238">
    <property type="entry name" value="Lant_leader_dom"/>
</dbReference>
<gene>
    <name evidence="1" type="ORF">T190115A13A_50023</name>
</gene>
<reference evidence="1 2" key="1">
    <citation type="submission" date="2024-05" db="EMBL/GenBank/DDBJ databases">
        <authorList>
            <person name="Duchaud E."/>
        </authorList>
    </citation>
    <scope>NUCLEOTIDE SEQUENCE [LARGE SCALE GENOMIC DNA]</scope>
    <source>
        <strain evidence="1">Ena-SAMPLE-TAB-13-05-2024-13:56:06:370-140305</strain>
    </source>
</reference>
<dbReference type="RefSeq" id="WP_348739372.1">
    <property type="nucleotide sequence ID" value="NZ_CAXJRC010000042.1"/>
</dbReference>
<dbReference type="Proteomes" id="UP001497602">
    <property type="component" value="Unassembled WGS sequence"/>
</dbReference>
<name>A0ABM9PPV0_9FLAO</name>
<accession>A0ABM9PPV0</accession>
<evidence type="ECO:0000313" key="1">
    <source>
        <dbReference type="EMBL" id="CAL2107781.1"/>
    </source>
</evidence>
<sequence>MKKLSLDPLKLDKNTIASLNSEQLSEIVGGQNHRLIAAVSSGCGGPTNICTGQSAGCGGGGSTCFAH</sequence>
<keyword evidence="2" id="KW-1185">Reference proteome</keyword>
<protein>
    <submittedName>
        <fullName evidence="1">Bacteriocin microcin B17</fullName>
    </submittedName>
</protein>
<dbReference type="EMBL" id="CAXJRC010000042">
    <property type="protein sequence ID" value="CAL2107781.1"/>
    <property type="molecule type" value="Genomic_DNA"/>
</dbReference>
<organism evidence="1 2">
    <name type="scientific">Tenacibaculum vairaonense</name>
    <dbReference type="NCBI Taxonomy" id="3137860"/>
    <lineage>
        <taxon>Bacteria</taxon>
        <taxon>Pseudomonadati</taxon>
        <taxon>Bacteroidota</taxon>
        <taxon>Flavobacteriia</taxon>
        <taxon>Flavobacteriales</taxon>
        <taxon>Flavobacteriaceae</taxon>
        <taxon>Tenacibaculum</taxon>
    </lineage>
</organism>
<comment type="caution">
    <text evidence="1">The sequence shown here is derived from an EMBL/GenBank/DDBJ whole genome shotgun (WGS) entry which is preliminary data.</text>
</comment>
<dbReference type="NCBIfam" id="NF038153">
    <property type="entry name" value="lant_leader_L1a"/>
    <property type="match status" value="1"/>
</dbReference>